<evidence type="ECO:0000313" key="4">
    <source>
        <dbReference type="Proteomes" id="UP000023152"/>
    </source>
</evidence>
<keyword evidence="1" id="KW-0175">Coiled coil</keyword>
<sequence length="170" mass="19295">MPTICNNYNYTYFCDQKSSKNEAKTDENAPLNKQQNVTNHSSTNGQHESIHSNGENQQNQKDNSNSVESVESLKSNANPNSNSVAKTTDAVGLANPEITLVDKDKIIMELKQTIKELEEVVYKKNEHIKTLQLSHESIENTLQMTKNQYAKLQQDYDILQKQHNHAQSMS</sequence>
<evidence type="ECO:0000256" key="2">
    <source>
        <dbReference type="SAM" id="MobiDB-lite"/>
    </source>
</evidence>
<keyword evidence="4" id="KW-1185">Reference proteome</keyword>
<feature type="region of interest" description="Disordered" evidence="2">
    <location>
        <begin position="20"/>
        <end position="88"/>
    </location>
</feature>
<feature type="compositionally biased region" description="Polar residues" evidence="2">
    <location>
        <begin position="31"/>
        <end position="86"/>
    </location>
</feature>
<evidence type="ECO:0000256" key="1">
    <source>
        <dbReference type="SAM" id="Coils"/>
    </source>
</evidence>
<reference evidence="3 4" key="1">
    <citation type="journal article" date="2013" name="Curr. Biol.">
        <title>The Genome of the Foraminiferan Reticulomyxa filosa.</title>
        <authorList>
            <person name="Glockner G."/>
            <person name="Hulsmann N."/>
            <person name="Schleicher M."/>
            <person name="Noegel A.A."/>
            <person name="Eichinger L."/>
            <person name="Gallinger C."/>
            <person name="Pawlowski J."/>
            <person name="Sierra R."/>
            <person name="Euteneuer U."/>
            <person name="Pillet L."/>
            <person name="Moustafa A."/>
            <person name="Platzer M."/>
            <person name="Groth M."/>
            <person name="Szafranski K."/>
            <person name="Schliwa M."/>
        </authorList>
    </citation>
    <scope>NUCLEOTIDE SEQUENCE [LARGE SCALE GENOMIC DNA]</scope>
</reference>
<evidence type="ECO:0000313" key="3">
    <source>
        <dbReference type="EMBL" id="ETO11185.1"/>
    </source>
</evidence>
<dbReference type="Proteomes" id="UP000023152">
    <property type="component" value="Unassembled WGS sequence"/>
</dbReference>
<comment type="caution">
    <text evidence="3">The sequence shown here is derived from an EMBL/GenBank/DDBJ whole genome shotgun (WGS) entry which is preliminary data.</text>
</comment>
<protein>
    <submittedName>
        <fullName evidence="3">Uncharacterized protein</fullName>
    </submittedName>
</protein>
<name>X6MDR5_RETFI</name>
<feature type="coiled-coil region" evidence="1">
    <location>
        <begin position="100"/>
        <end position="169"/>
    </location>
</feature>
<accession>X6MDR5</accession>
<dbReference type="AlphaFoldDB" id="X6MDR5"/>
<gene>
    <name evidence="3" type="ORF">RFI_26192</name>
</gene>
<dbReference type="EMBL" id="ASPP01022672">
    <property type="protein sequence ID" value="ETO11185.1"/>
    <property type="molecule type" value="Genomic_DNA"/>
</dbReference>
<organism evidence="3 4">
    <name type="scientific">Reticulomyxa filosa</name>
    <dbReference type="NCBI Taxonomy" id="46433"/>
    <lineage>
        <taxon>Eukaryota</taxon>
        <taxon>Sar</taxon>
        <taxon>Rhizaria</taxon>
        <taxon>Retaria</taxon>
        <taxon>Foraminifera</taxon>
        <taxon>Monothalamids</taxon>
        <taxon>Reticulomyxidae</taxon>
        <taxon>Reticulomyxa</taxon>
    </lineage>
</organism>
<proteinExistence type="predicted"/>